<evidence type="ECO:0000313" key="4">
    <source>
        <dbReference type="Proteomes" id="UP000077248"/>
    </source>
</evidence>
<dbReference type="Pfam" id="PF26639">
    <property type="entry name" value="Het-6_barrel"/>
    <property type="match status" value="1"/>
</dbReference>
<dbReference type="STRING" id="5599.A0A177E068"/>
<dbReference type="GeneID" id="29109793"/>
<dbReference type="InterPro" id="IPR052895">
    <property type="entry name" value="HetReg/Transcr_Mod"/>
</dbReference>
<proteinExistence type="predicted"/>
<feature type="domain" description="Heterokaryon incompatibility" evidence="2">
    <location>
        <begin position="69"/>
        <end position="222"/>
    </location>
</feature>
<dbReference type="PANTHER" id="PTHR24148:SF64">
    <property type="entry name" value="HETEROKARYON INCOMPATIBILITY DOMAIN-CONTAINING PROTEIN"/>
    <property type="match status" value="1"/>
</dbReference>
<dbReference type="VEuPathDB" id="FungiDB:CC77DRAFT_1016352"/>
<dbReference type="Pfam" id="PF06985">
    <property type="entry name" value="HET"/>
    <property type="match status" value="1"/>
</dbReference>
<organism evidence="3 4">
    <name type="scientific">Alternaria alternata</name>
    <name type="common">Alternaria rot fungus</name>
    <name type="synonym">Torula alternata</name>
    <dbReference type="NCBI Taxonomy" id="5599"/>
    <lineage>
        <taxon>Eukaryota</taxon>
        <taxon>Fungi</taxon>
        <taxon>Dikarya</taxon>
        <taxon>Ascomycota</taxon>
        <taxon>Pezizomycotina</taxon>
        <taxon>Dothideomycetes</taxon>
        <taxon>Pleosporomycetidae</taxon>
        <taxon>Pleosporales</taxon>
        <taxon>Pleosporineae</taxon>
        <taxon>Pleosporaceae</taxon>
        <taxon>Alternaria</taxon>
        <taxon>Alternaria sect. Alternaria</taxon>
        <taxon>Alternaria alternata complex</taxon>
    </lineage>
</organism>
<sequence length="644" mass="72463">MSTRSTTSPSPPPEAKRQQKVDEELAYTIYEPLPHGEFIRVLKLQPGKTEDDIQCSLEIIDIGTSKDAYEAISYVWGDTKHTVDVWCNGVQVLITVSLADALRNFRHPSEPRLLWADALCINQKDDQEKGHQVKRMGEVYANAKCVLVWLRCDVNNVAADTFALICEANAYFGDSLVKAGKKASRMDLFEKPYPISMDPDRWSGVVNLFKFPWFERVWTVQEVAVAAECRMFWGPASVDIADVLEICVWLSRKPDLYLTVQGIVGSIQHRYGRELALYFHYNTNRPVSWQQSRAGLAYTAIRYKEQTLCGILAASRTLQATDPRDHVYAFLGCPVAKDGKGRTLVDADYTSSIHVLNIRLAYALMKSPTEGPSLLSAVRHKSRENLLNSGYPSWVPAWHINPGRYIRVMDPKYWYSASGTTKFFATISPDEEDFLTVGSFIFDKVVWSSNTIQVDGTGLSYTHPNPTAYESDELPIDTLLNHVFQTATGLGLAIRREDIVRTLGLGYPAQSSSRSVSFRRQEEELEAYRKKTRLTRSSGVETAKWMVKEKKRALDFERNLRTCDRSKIFLTENGRLGMIPHGELVKVGDLCCIIFGAIVPFLLTPAKEGRHKLVSGCYIHGAMNGAVVQQFAGSDLSDCRIIIE</sequence>
<dbReference type="KEGG" id="aalt:CC77DRAFT_1016352"/>
<dbReference type="InterPro" id="IPR010730">
    <property type="entry name" value="HET"/>
</dbReference>
<feature type="region of interest" description="Disordered" evidence="1">
    <location>
        <begin position="1"/>
        <end position="20"/>
    </location>
</feature>
<dbReference type="AlphaFoldDB" id="A0A177E068"/>
<accession>A0A177E068</accession>
<dbReference type="PANTHER" id="PTHR24148">
    <property type="entry name" value="ANKYRIN REPEAT DOMAIN-CONTAINING PROTEIN 39 HOMOLOG-RELATED"/>
    <property type="match status" value="1"/>
</dbReference>
<evidence type="ECO:0000259" key="2">
    <source>
        <dbReference type="Pfam" id="PF06985"/>
    </source>
</evidence>
<evidence type="ECO:0000256" key="1">
    <source>
        <dbReference type="SAM" id="MobiDB-lite"/>
    </source>
</evidence>
<name>A0A177E068_ALTAL</name>
<dbReference type="OMA" id="PAWHINP"/>
<dbReference type="Proteomes" id="UP000077248">
    <property type="component" value="Unassembled WGS sequence"/>
</dbReference>
<gene>
    <name evidence="3" type="ORF">CC77DRAFT_1016352</name>
</gene>
<protein>
    <submittedName>
        <fullName evidence="3">HET-domain-containing protein</fullName>
    </submittedName>
</protein>
<reference evidence="3 4" key="1">
    <citation type="submission" date="2016-05" db="EMBL/GenBank/DDBJ databases">
        <title>Comparative analysis of secretome profiles of manganese(II)-oxidizing ascomycete fungi.</title>
        <authorList>
            <consortium name="DOE Joint Genome Institute"/>
            <person name="Zeiner C.A."/>
            <person name="Purvine S.O."/>
            <person name="Zink E.M."/>
            <person name="Wu S."/>
            <person name="Pasa-Tolic L."/>
            <person name="Chaput D.L."/>
            <person name="Haridas S."/>
            <person name="Grigoriev I.V."/>
            <person name="Santelli C.M."/>
            <person name="Hansel C.M."/>
        </authorList>
    </citation>
    <scope>NUCLEOTIDE SEQUENCE [LARGE SCALE GENOMIC DNA]</scope>
    <source>
        <strain evidence="3 4">SRC1lrK2f</strain>
    </source>
</reference>
<dbReference type="RefSeq" id="XP_018390796.1">
    <property type="nucleotide sequence ID" value="XM_018524199.1"/>
</dbReference>
<dbReference type="EMBL" id="KV441470">
    <property type="protein sequence ID" value="OAG25375.1"/>
    <property type="molecule type" value="Genomic_DNA"/>
</dbReference>
<evidence type="ECO:0000313" key="3">
    <source>
        <dbReference type="EMBL" id="OAG25375.1"/>
    </source>
</evidence>
<keyword evidence="4" id="KW-1185">Reference proteome</keyword>